<sequence length="43" mass="4848">MQTIEEWGSSPNTIGICVGDVSNAIIGNIQRVYQLLFCKTNWF</sequence>
<reference evidence="1 2" key="1">
    <citation type="submission" date="2012-05" db="EMBL/GenBank/DDBJ databases">
        <authorList>
            <person name="Hilton J."/>
        </authorList>
    </citation>
    <scope>NUCLEOTIDE SEQUENCE [LARGE SCALE GENOMIC DNA]</scope>
    <source>
        <strain evidence="1 2">HH01</strain>
    </source>
</reference>
<name>M1X4K7_9NOST</name>
<evidence type="ECO:0000313" key="2">
    <source>
        <dbReference type="Proteomes" id="UP000053051"/>
    </source>
</evidence>
<evidence type="ECO:0000313" key="1">
    <source>
        <dbReference type="EMBL" id="CCH66316.1"/>
    </source>
</evidence>
<keyword evidence="2" id="KW-1185">Reference proteome</keyword>
<organism evidence="1 2">
    <name type="scientific">Richelia intracellularis HH01</name>
    <dbReference type="NCBI Taxonomy" id="1165094"/>
    <lineage>
        <taxon>Bacteria</taxon>
        <taxon>Bacillati</taxon>
        <taxon>Cyanobacteriota</taxon>
        <taxon>Cyanophyceae</taxon>
        <taxon>Nostocales</taxon>
        <taxon>Nostocaceae</taxon>
        <taxon>Richelia</taxon>
    </lineage>
</organism>
<gene>
    <name evidence="1" type="ORF">RINTHH_1610</name>
</gene>
<dbReference type="RefSeq" id="WP_008231631.1">
    <property type="nucleotide sequence ID" value="NZ_CAIY01000006.1"/>
</dbReference>
<reference evidence="2" key="2">
    <citation type="submission" date="2016-01" db="EMBL/GenBank/DDBJ databases">
        <title>Diatom-associated endosymboitic cyanobacterium lacks core nitrogen metabolism enzymes.</title>
        <authorList>
            <person name="Hilton J.A."/>
            <person name="Foster R.A."/>
            <person name="Tripp H.J."/>
            <person name="Carter B.J."/>
            <person name="Zehr J.P."/>
            <person name="Villareal T.A."/>
        </authorList>
    </citation>
    <scope>NUCLEOTIDE SEQUENCE [LARGE SCALE GENOMIC DNA]</scope>
    <source>
        <strain evidence="2">HH01</strain>
    </source>
</reference>
<dbReference type="EMBL" id="CAIY01000006">
    <property type="protein sequence ID" value="CCH66316.1"/>
    <property type="molecule type" value="Genomic_DNA"/>
</dbReference>
<dbReference type="Proteomes" id="UP000053051">
    <property type="component" value="Unassembled WGS sequence"/>
</dbReference>
<accession>M1X4K7</accession>
<comment type="caution">
    <text evidence="1">The sequence shown here is derived from an EMBL/GenBank/DDBJ whole genome shotgun (WGS) entry which is preliminary data.</text>
</comment>
<protein>
    <submittedName>
        <fullName evidence="1">Uncharacterized protein</fullName>
    </submittedName>
</protein>
<proteinExistence type="predicted"/>
<dbReference type="AlphaFoldDB" id="M1X4K7"/>